<reference evidence="1 2" key="1">
    <citation type="submission" date="2024-01" db="EMBL/GenBank/DDBJ databases">
        <title>The genomes of 5 underutilized Papilionoideae crops provide insights into root nodulation and disease resistanc.</title>
        <authorList>
            <person name="Jiang F."/>
        </authorList>
    </citation>
    <scope>NUCLEOTIDE SEQUENCE [LARGE SCALE GENOMIC DNA]</scope>
    <source>
        <strain evidence="1">LVBAO_FW01</strain>
        <tissue evidence="1">Leaves</tissue>
    </source>
</reference>
<evidence type="ECO:0000313" key="2">
    <source>
        <dbReference type="Proteomes" id="UP001367508"/>
    </source>
</evidence>
<comment type="caution">
    <text evidence="1">The sequence shown here is derived from an EMBL/GenBank/DDBJ whole genome shotgun (WGS) entry which is preliminary data.</text>
</comment>
<dbReference type="EMBL" id="JAYMYQ010000009">
    <property type="protein sequence ID" value="KAK7314076.1"/>
    <property type="molecule type" value="Genomic_DNA"/>
</dbReference>
<accession>A0AAN9PX02</accession>
<protein>
    <submittedName>
        <fullName evidence="1">Uncharacterized protein</fullName>
    </submittedName>
</protein>
<evidence type="ECO:0000313" key="1">
    <source>
        <dbReference type="EMBL" id="KAK7314076.1"/>
    </source>
</evidence>
<proteinExistence type="predicted"/>
<dbReference type="AlphaFoldDB" id="A0AAN9PX02"/>
<name>A0AAN9PX02_CANGL</name>
<dbReference type="Proteomes" id="UP001367508">
    <property type="component" value="Unassembled WGS sequence"/>
</dbReference>
<sequence>MSVISSYRIMQIFYRLRMACFSVYQGHNYQSLTRNQFLLEFTKKVHNRLHYHLTKSDPNQESTNQMKDLELKYHSKQGANRVQLNS</sequence>
<organism evidence="1 2">
    <name type="scientific">Canavalia gladiata</name>
    <name type="common">Sword bean</name>
    <name type="synonym">Dolichos gladiatus</name>
    <dbReference type="NCBI Taxonomy" id="3824"/>
    <lineage>
        <taxon>Eukaryota</taxon>
        <taxon>Viridiplantae</taxon>
        <taxon>Streptophyta</taxon>
        <taxon>Embryophyta</taxon>
        <taxon>Tracheophyta</taxon>
        <taxon>Spermatophyta</taxon>
        <taxon>Magnoliopsida</taxon>
        <taxon>eudicotyledons</taxon>
        <taxon>Gunneridae</taxon>
        <taxon>Pentapetalae</taxon>
        <taxon>rosids</taxon>
        <taxon>fabids</taxon>
        <taxon>Fabales</taxon>
        <taxon>Fabaceae</taxon>
        <taxon>Papilionoideae</taxon>
        <taxon>50 kb inversion clade</taxon>
        <taxon>NPAAA clade</taxon>
        <taxon>indigoferoid/millettioid clade</taxon>
        <taxon>Phaseoleae</taxon>
        <taxon>Canavalia</taxon>
    </lineage>
</organism>
<gene>
    <name evidence="1" type="ORF">VNO77_39285</name>
</gene>
<keyword evidence="2" id="KW-1185">Reference proteome</keyword>